<evidence type="ECO:0000256" key="8">
    <source>
        <dbReference type="PROSITE-ProRule" id="PRU10052"/>
    </source>
</evidence>
<dbReference type="PROSITE" id="PS00502">
    <property type="entry name" value="POLYGALACTURONASE"/>
    <property type="match status" value="1"/>
</dbReference>
<organism evidence="11">
    <name type="scientific">Glycine soja</name>
    <name type="common">Wild soybean</name>
    <dbReference type="NCBI Taxonomy" id="3848"/>
    <lineage>
        <taxon>Eukaryota</taxon>
        <taxon>Viridiplantae</taxon>
        <taxon>Streptophyta</taxon>
        <taxon>Embryophyta</taxon>
        <taxon>Tracheophyta</taxon>
        <taxon>Spermatophyta</taxon>
        <taxon>Magnoliopsida</taxon>
        <taxon>eudicotyledons</taxon>
        <taxon>Gunneridae</taxon>
        <taxon>Pentapetalae</taxon>
        <taxon>rosids</taxon>
        <taxon>fabids</taxon>
        <taxon>Fabales</taxon>
        <taxon>Fabaceae</taxon>
        <taxon>Papilionoideae</taxon>
        <taxon>50 kb inversion clade</taxon>
        <taxon>NPAAA clade</taxon>
        <taxon>indigoferoid/millettioid clade</taxon>
        <taxon>Phaseoleae</taxon>
        <taxon>Glycine</taxon>
        <taxon>Glycine subgen. Soja</taxon>
    </lineage>
</organism>
<sequence length="373" mass="39435">MTNPTPKPSPSLLITLRVILGCWLCSSVAFGATYNVVNFGAKSDGKTDSTKAFLNAWSKACASTNPASIYVPQGKFLLKSVTFNGKCNNKGISITIDGTLVAPSDYSVTGSAGTWLEFERVDGVSIRGTLAFTNSNNIAIGGLTSMNSQMFHIVFNGCQNVKLQGVKVLADGNSPNTDGIHVQMSSHITILNSKIRTGDDCISVGPGTTNLWIENIACGPGHGISIGSLGKDLKEAGVQNVTVKTVTFTGTQNGVRIKTWGRPSNGFVRNVLFQDAIMVNVENPVIIDQNYCPNNKGCPDQASGVKVSDVTYQDIHGTSATHVAVKFDCSSKYPCNGIKLEDVKLTYKNQPALASCNHAGGAALGSVQPESCF</sequence>
<dbReference type="AlphaFoldDB" id="A0A0B2QJV0"/>
<dbReference type="InterPro" id="IPR012334">
    <property type="entry name" value="Pectin_lyas_fold"/>
</dbReference>
<dbReference type="SMART" id="SM00710">
    <property type="entry name" value="PbH1"/>
    <property type="match status" value="6"/>
</dbReference>
<evidence type="ECO:0000256" key="6">
    <source>
        <dbReference type="ARBA" id="ARBA00023295"/>
    </source>
</evidence>
<dbReference type="GO" id="GO:0047911">
    <property type="term" value="F:galacturan 1,4-alpha-galacturonidase activity"/>
    <property type="evidence" value="ECO:0007669"/>
    <property type="project" value="UniProtKB-EC"/>
</dbReference>
<dbReference type="InterPro" id="IPR000743">
    <property type="entry name" value="Glyco_hydro_28"/>
</dbReference>
<name>A0A0B2QJV0_GLYSO</name>
<dbReference type="InterPro" id="IPR006626">
    <property type="entry name" value="PbH1"/>
</dbReference>
<keyword evidence="5 9" id="KW-0378">Hydrolase</keyword>
<keyword evidence="10" id="KW-0732">Signal</keyword>
<evidence type="ECO:0000256" key="2">
    <source>
        <dbReference type="ARBA" id="ARBA00008834"/>
    </source>
</evidence>
<evidence type="ECO:0000256" key="1">
    <source>
        <dbReference type="ARBA" id="ARBA00004191"/>
    </source>
</evidence>
<dbReference type="GO" id="GO:0071555">
    <property type="term" value="P:cell wall organization"/>
    <property type="evidence" value="ECO:0007669"/>
    <property type="project" value="UniProtKB-KW"/>
</dbReference>
<dbReference type="Proteomes" id="UP000053555">
    <property type="component" value="Unassembled WGS sequence"/>
</dbReference>
<dbReference type="Pfam" id="PF00295">
    <property type="entry name" value="Glyco_hydro_28"/>
    <property type="match status" value="1"/>
</dbReference>
<dbReference type="GO" id="GO:0004650">
    <property type="term" value="F:polygalacturonase activity"/>
    <property type="evidence" value="ECO:0007669"/>
    <property type="project" value="UniProtKB-EC"/>
</dbReference>
<keyword evidence="3" id="KW-0134">Cell wall</keyword>
<protein>
    <submittedName>
        <fullName evidence="11">Polygalacturonase</fullName>
        <ecNumber evidence="11">3.2.1.15</ecNumber>
        <ecNumber evidence="11">3.2.1.67</ecNumber>
    </submittedName>
</protein>
<dbReference type="Gene3D" id="2.160.20.10">
    <property type="entry name" value="Single-stranded right-handed beta-helix, Pectin lyase-like"/>
    <property type="match status" value="1"/>
</dbReference>
<comment type="subcellular location">
    <subcellularLocation>
        <location evidence="1">Secreted</location>
        <location evidence="1">Cell wall</location>
    </subcellularLocation>
</comment>
<dbReference type="EMBL" id="KN658441">
    <property type="protein sequence ID" value="KHN20494.1"/>
    <property type="molecule type" value="Genomic_DNA"/>
</dbReference>
<proteinExistence type="inferred from homology"/>
<accession>A0A0B2QJV0</accession>
<dbReference type="FunFam" id="2.160.20.10:FF:000111">
    <property type="entry name" value="Pectin lyase-like superfamily protein"/>
    <property type="match status" value="1"/>
</dbReference>
<keyword evidence="4" id="KW-0964">Secreted</keyword>
<feature type="signal peptide" evidence="10">
    <location>
        <begin position="1"/>
        <end position="31"/>
    </location>
</feature>
<gene>
    <name evidence="11" type="ORF">glysoja_029507</name>
</gene>
<keyword evidence="6 9" id="KW-0326">Glycosidase</keyword>
<dbReference type="SUPFAM" id="SSF51126">
    <property type="entry name" value="Pectin lyase-like"/>
    <property type="match status" value="1"/>
</dbReference>
<feature type="active site" evidence="8">
    <location>
        <position position="222"/>
    </location>
</feature>
<evidence type="ECO:0000313" key="11">
    <source>
        <dbReference type="EMBL" id="KHN20494.1"/>
    </source>
</evidence>
<evidence type="ECO:0000256" key="4">
    <source>
        <dbReference type="ARBA" id="ARBA00022525"/>
    </source>
</evidence>
<dbReference type="EC" id="3.2.1.15" evidence="11"/>
<reference evidence="11" key="1">
    <citation type="submission" date="2014-07" db="EMBL/GenBank/DDBJ databases">
        <title>Identification of a novel salt tolerance gene in wild soybean by whole-genome sequencing.</title>
        <authorList>
            <person name="Lam H.-M."/>
            <person name="Qi X."/>
            <person name="Li M.-W."/>
            <person name="Liu X."/>
            <person name="Xie M."/>
            <person name="Ni M."/>
            <person name="Xu X."/>
        </authorList>
    </citation>
    <scope>NUCLEOTIDE SEQUENCE [LARGE SCALE GENOMIC DNA]</scope>
    <source>
        <tissue evidence="11">Root</tissue>
    </source>
</reference>
<feature type="chain" id="PRO_5002092903" evidence="10">
    <location>
        <begin position="32"/>
        <end position="373"/>
    </location>
</feature>
<dbReference type="PANTHER" id="PTHR31375">
    <property type="match status" value="1"/>
</dbReference>
<evidence type="ECO:0000256" key="10">
    <source>
        <dbReference type="SAM" id="SignalP"/>
    </source>
</evidence>
<evidence type="ECO:0000256" key="3">
    <source>
        <dbReference type="ARBA" id="ARBA00022512"/>
    </source>
</evidence>
<evidence type="ECO:0000256" key="9">
    <source>
        <dbReference type="RuleBase" id="RU361169"/>
    </source>
</evidence>
<dbReference type="GO" id="GO:0005975">
    <property type="term" value="P:carbohydrate metabolic process"/>
    <property type="evidence" value="ECO:0007669"/>
    <property type="project" value="InterPro"/>
</dbReference>
<dbReference type="InterPro" id="IPR011050">
    <property type="entry name" value="Pectin_lyase_fold/virulence"/>
</dbReference>
<dbReference type="EC" id="3.2.1.67" evidence="11"/>
<evidence type="ECO:0000256" key="7">
    <source>
        <dbReference type="ARBA" id="ARBA00023316"/>
    </source>
</evidence>
<evidence type="ECO:0000256" key="5">
    <source>
        <dbReference type="ARBA" id="ARBA00022801"/>
    </source>
</evidence>
<comment type="similarity">
    <text evidence="2 9">Belongs to the glycosyl hydrolase 28 family.</text>
</comment>
<keyword evidence="7" id="KW-0961">Cell wall biogenesis/degradation</keyword>